<feature type="compositionally biased region" description="Low complexity" evidence="1">
    <location>
        <begin position="654"/>
        <end position="671"/>
    </location>
</feature>
<feature type="compositionally biased region" description="Polar residues" evidence="1">
    <location>
        <begin position="643"/>
        <end position="653"/>
    </location>
</feature>
<evidence type="ECO:0000313" key="3">
    <source>
        <dbReference type="Proteomes" id="UP000178845"/>
    </source>
</evidence>
<dbReference type="EMBL" id="MFBW01000055">
    <property type="protein sequence ID" value="OGE06004.1"/>
    <property type="molecule type" value="Genomic_DNA"/>
</dbReference>
<reference evidence="2 3" key="1">
    <citation type="journal article" date="2016" name="Nat. Commun.">
        <title>Thousands of microbial genomes shed light on interconnected biogeochemical processes in an aquifer system.</title>
        <authorList>
            <person name="Anantharaman K."/>
            <person name="Brown C.T."/>
            <person name="Hug L.A."/>
            <person name="Sharon I."/>
            <person name="Castelle C.J."/>
            <person name="Probst A.J."/>
            <person name="Thomas B.C."/>
            <person name="Singh A."/>
            <person name="Wilkins M.J."/>
            <person name="Karaoz U."/>
            <person name="Brodie E.L."/>
            <person name="Williams K.H."/>
            <person name="Hubbard S.S."/>
            <person name="Banfield J.F."/>
        </authorList>
    </citation>
    <scope>NUCLEOTIDE SEQUENCE [LARGE SCALE GENOMIC DNA]</scope>
</reference>
<feature type="region of interest" description="Disordered" evidence="1">
    <location>
        <begin position="589"/>
        <end position="671"/>
    </location>
</feature>
<comment type="caution">
    <text evidence="2">The sequence shown here is derived from an EMBL/GenBank/DDBJ whole genome shotgun (WGS) entry which is preliminary data.</text>
</comment>
<organism evidence="2 3">
    <name type="scientific">Candidatus Curtissbacteria bacterium RIFCSPLOWO2_02_FULL_40_13b</name>
    <dbReference type="NCBI Taxonomy" id="1797733"/>
    <lineage>
        <taxon>Bacteria</taxon>
        <taxon>Candidatus Curtissiibacteriota</taxon>
    </lineage>
</organism>
<sequence length="671" mass="66517">MQVDANTISSGNLIDLNLGAIAHTGDAINIALGASAPAAQALVVSSTSSTSTDGIIDLNINTAADQSADIIDITSTLGIMDSETFQAIDINITGNNHTGANTINGIAVDLTTPDPQATEIGVNVGDNWDLGISSTSGIGIGAQKTLTADSTTPTVAGTSHAITGNAASPTLISNFTNGTNGQVLVVELGDAVTDFDCTASNIACGGADITTGAAGDIFTFVYDGTNWNMVQWMDVSATQTGADVAEYFGSTETLEPGDVVSADVANPEYVRKSSQAYDSRLLGVVSTLPGLVIGDPNDLNQIALTGRVPVKVTNENGVIKAGDYLTSSATKTGYAMRATKAGAVVGMALADFDGQEGTVVVFVKATWFDPVAEQKRAVLAALGLGSWSVLSASTEAVSDTVSETASTGASSLVGPAADGSLGVLAEEVDLLVHGLLTANNLRVTTAAEFAGTLVVKGLATFEGDLVVKGAFSTGSLDLSGALTKTMTAASDLSAGDPVVVTGANTVARAGGPDARVVGLAAHSAGAGSSVRVAVAGTVGGYSGLATGSRYYVGSGGVVTTAPGGDRAVHIGIAISGSEMIVQLFEAASPPAPPVVDTATVDQGPTVTVDEGSGNGSGEDTSSSAPESAPAPSPEPSPEAVLGESTSQPSDTSGASDADQAPAESPASSPTP</sequence>
<accession>A0A1F5HPD4</accession>
<dbReference type="AlphaFoldDB" id="A0A1F5HPD4"/>
<gene>
    <name evidence="2" type="ORF">A3I53_01835</name>
</gene>
<dbReference type="Proteomes" id="UP000178845">
    <property type="component" value="Unassembled WGS sequence"/>
</dbReference>
<name>A0A1F5HPD4_9BACT</name>
<protein>
    <submittedName>
        <fullName evidence="2">Uncharacterized protein</fullName>
    </submittedName>
</protein>
<evidence type="ECO:0000256" key="1">
    <source>
        <dbReference type="SAM" id="MobiDB-lite"/>
    </source>
</evidence>
<dbReference type="Gene3D" id="2.40.300.10">
    <property type="entry name" value="Head decoration protein D"/>
    <property type="match status" value="1"/>
</dbReference>
<evidence type="ECO:0000313" key="2">
    <source>
        <dbReference type="EMBL" id="OGE06004.1"/>
    </source>
</evidence>
<proteinExistence type="predicted"/>